<evidence type="ECO:0000256" key="1">
    <source>
        <dbReference type="SAM" id="Phobius"/>
    </source>
</evidence>
<evidence type="ECO:0000313" key="4">
    <source>
        <dbReference type="Proteomes" id="UP000070258"/>
    </source>
</evidence>
<dbReference type="EMBL" id="LSRE01000010">
    <property type="protein sequence ID" value="KXO99101.1"/>
    <property type="molecule type" value="Genomic_DNA"/>
</dbReference>
<evidence type="ECO:0000313" key="2">
    <source>
        <dbReference type="EMBL" id="KXO99101.1"/>
    </source>
</evidence>
<reference evidence="3" key="1">
    <citation type="submission" date="2016-02" db="EMBL/GenBank/DDBJ databases">
        <authorList>
            <person name="Teng J.L."/>
            <person name="Yang Y."/>
            <person name="Huang Y."/>
            <person name="Guo F."/>
            <person name="Wei W."/>
            <person name="Chen J.H."/>
            <person name="Wong S.Y."/>
            <person name="Lau S.K."/>
            <person name="Woo P.C."/>
        </authorList>
    </citation>
    <scope>NUCLEOTIDE SEQUENCE</scope>
    <source>
        <strain evidence="3">JCM 15929</strain>
    </source>
</reference>
<keyword evidence="1" id="KW-0472">Membrane</keyword>
<feature type="transmembrane region" description="Helical" evidence="1">
    <location>
        <begin position="23"/>
        <end position="41"/>
    </location>
</feature>
<sequence length="146" mass="14873">MDNMNDIRSRIFRRRIPESARRAVYTVAGPLITILAAGGIISTSHAAAWTSLVLAIVTLVIAVVNGEAGWRNAVYVLTGTLQALLQGYGIGTDAVWASVSGLVVALLGIGLAAAFTPSGLTAEAAAPPAAEPVVAPPTRLTVVGTA</sequence>
<dbReference type="InterPro" id="IPR056390">
    <property type="entry name" value="Holin_phage"/>
</dbReference>
<proteinExistence type="predicted"/>
<dbReference type="Pfam" id="PF23809">
    <property type="entry name" value="Phage_holin_9"/>
    <property type="match status" value="1"/>
</dbReference>
<name>A0A138A826_9ACTN</name>
<evidence type="ECO:0000313" key="3">
    <source>
        <dbReference type="EMBL" id="KXP06578.1"/>
    </source>
</evidence>
<dbReference type="EMBL" id="LSRF01000056">
    <property type="protein sequence ID" value="KXP06578.1"/>
    <property type="molecule type" value="Genomic_DNA"/>
</dbReference>
<feature type="transmembrane region" description="Helical" evidence="1">
    <location>
        <begin position="96"/>
        <end position="115"/>
    </location>
</feature>
<accession>A0A138A826</accession>
<evidence type="ECO:0000313" key="5">
    <source>
        <dbReference type="Proteomes" id="UP000070409"/>
    </source>
</evidence>
<feature type="transmembrane region" description="Helical" evidence="1">
    <location>
        <begin position="73"/>
        <end position="90"/>
    </location>
</feature>
<keyword evidence="5" id="KW-1185">Reference proteome</keyword>
<reference evidence="4" key="3">
    <citation type="submission" date="2016-02" db="EMBL/GenBank/DDBJ databases">
        <authorList>
            <person name="Wen L."/>
            <person name="He K."/>
            <person name="Yang H."/>
        </authorList>
    </citation>
    <scope>NUCLEOTIDE SEQUENCE [LARGE SCALE GENOMIC DNA]</scope>
    <source>
        <strain evidence="4">JCM 15929</strain>
    </source>
</reference>
<dbReference type="Proteomes" id="UP000070409">
    <property type="component" value="Unassembled WGS sequence"/>
</dbReference>
<dbReference type="Proteomes" id="UP000070258">
    <property type="component" value="Unassembled WGS sequence"/>
</dbReference>
<dbReference type="STRING" id="239498.AXK60_10910"/>
<comment type="caution">
    <text evidence="3">The sequence shown here is derived from an EMBL/GenBank/DDBJ whole genome shotgun (WGS) entry which is preliminary data.</text>
</comment>
<organism evidence="3 4">
    <name type="scientific">Tsukamurella pseudospumae</name>
    <dbReference type="NCBI Taxonomy" id="239498"/>
    <lineage>
        <taxon>Bacteria</taxon>
        <taxon>Bacillati</taxon>
        <taxon>Actinomycetota</taxon>
        <taxon>Actinomycetes</taxon>
        <taxon>Mycobacteriales</taxon>
        <taxon>Tsukamurellaceae</taxon>
        <taxon>Tsukamurella</taxon>
    </lineage>
</organism>
<feature type="transmembrane region" description="Helical" evidence="1">
    <location>
        <begin position="47"/>
        <end position="66"/>
    </location>
</feature>
<gene>
    <name evidence="3" type="ORF">AXK60_10910</name>
    <name evidence="2" type="ORF">AXK61_17625</name>
</gene>
<keyword evidence="1" id="KW-1133">Transmembrane helix</keyword>
<dbReference type="AlphaFoldDB" id="A0A138A826"/>
<keyword evidence="1" id="KW-0812">Transmembrane</keyword>
<protein>
    <submittedName>
        <fullName evidence="3">Uncharacterized protein</fullName>
    </submittedName>
</protein>
<reference evidence="2 5" key="2">
    <citation type="submission" date="2016-02" db="EMBL/GenBank/DDBJ databases">
        <authorList>
            <person name="Teng J.L."/>
            <person name="Tang Y."/>
            <person name="Huang Y."/>
            <person name="Guo F."/>
            <person name="Wei W."/>
            <person name="Chen J.H."/>
            <person name="Wong S.Y."/>
            <person name="Lau S.K."/>
            <person name="Woo P.C."/>
        </authorList>
    </citation>
    <scope>NUCLEOTIDE SEQUENCE [LARGE SCALE GENOMIC DNA]</scope>
    <source>
        <strain evidence="2 5">JCM 13375</strain>
    </source>
</reference>